<dbReference type="Gene3D" id="1.10.10.10">
    <property type="entry name" value="Winged helix-like DNA-binding domain superfamily/Winged helix DNA-binding domain"/>
    <property type="match status" value="1"/>
</dbReference>
<dbReference type="InterPro" id="IPR051081">
    <property type="entry name" value="HTH_MetalResp_TranReg"/>
</dbReference>
<dbReference type="RefSeq" id="WP_289235841.1">
    <property type="nucleotide sequence ID" value="NZ_CP117835.1"/>
</dbReference>
<evidence type="ECO:0000313" key="6">
    <source>
        <dbReference type="Proteomes" id="UP001285636"/>
    </source>
</evidence>
<reference evidence="5" key="1">
    <citation type="submission" date="2023-10" db="EMBL/GenBank/DDBJ databases">
        <title>Screening of Alkalihalophilus pseudofirmusBZ-TG-HK211 and Its Alleviation of Salt Stress on Rapeseed Growth.</title>
        <authorList>
            <person name="Zhao B."/>
            <person name="Guo T."/>
        </authorList>
    </citation>
    <scope>NUCLEOTIDE SEQUENCE</scope>
    <source>
        <strain evidence="5">BZ-TG-HK211</strain>
    </source>
</reference>
<dbReference type="PANTHER" id="PTHR33154:SF33">
    <property type="entry name" value="TRANSCRIPTIONAL REPRESSOR SDPR"/>
    <property type="match status" value="1"/>
</dbReference>
<sequence length="347" mass="41051">MEPLKKMTFVSSPVIDLLASMLRVVNHEQLKETEGLGGQVTKEIETWALETRKKVPEEMMKELETFFHHESYLAITLIPLIIKYELYSDVHSFLSALHNLEDEELYYYFINTGFGPDEELTTFSDPSAVISFLNKLNVPETEKWKLSYLIFDGPKTKQRLIKLIERFYYHYYESVEAQVVKDQQKWIDTMTDFTNERTTNYFNTLNKQFVINVEEWEKVIVTPSYFMDFSMLFMSIRKINLTAYVPGIRHIEVQDVGRGEKETLESIRTMTDEKRFKMLQLLNKQPMYGYELAQHLDVSNSTISHHLSALVARQFVQATRRENKVYYEVNQEEIKQVIRSLERLLIK</sequence>
<dbReference type="GO" id="GO:0003677">
    <property type="term" value="F:DNA binding"/>
    <property type="evidence" value="ECO:0007669"/>
    <property type="project" value="UniProtKB-KW"/>
</dbReference>
<protein>
    <submittedName>
        <fullName evidence="5">Winged helix-turn-helix domain-containing protein</fullName>
    </submittedName>
</protein>
<dbReference type="SMART" id="SM00418">
    <property type="entry name" value="HTH_ARSR"/>
    <property type="match status" value="1"/>
</dbReference>
<feature type="domain" description="HTH arsR-type" evidence="4">
    <location>
        <begin position="253"/>
        <end position="347"/>
    </location>
</feature>
<dbReference type="InterPro" id="IPR036390">
    <property type="entry name" value="WH_DNA-bd_sf"/>
</dbReference>
<evidence type="ECO:0000256" key="1">
    <source>
        <dbReference type="ARBA" id="ARBA00023015"/>
    </source>
</evidence>
<proteinExistence type="predicted"/>
<evidence type="ECO:0000259" key="4">
    <source>
        <dbReference type="PROSITE" id="PS50987"/>
    </source>
</evidence>
<dbReference type="Proteomes" id="UP001285636">
    <property type="component" value="Unassembled WGS sequence"/>
</dbReference>
<dbReference type="PANTHER" id="PTHR33154">
    <property type="entry name" value="TRANSCRIPTIONAL REGULATOR, ARSR FAMILY"/>
    <property type="match status" value="1"/>
</dbReference>
<dbReference type="InterPro" id="IPR036388">
    <property type="entry name" value="WH-like_DNA-bd_sf"/>
</dbReference>
<dbReference type="AlphaFoldDB" id="A0AAJ2U422"/>
<organism evidence="5 6">
    <name type="scientific">Alkalihalophilus pseudofirmus</name>
    <name type="common">Bacillus pseudofirmus</name>
    <dbReference type="NCBI Taxonomy" id="79885"/>
    <lineage>
        <taxon>Bacteria</taxon>
        <taxon>Bacillati</taxon>
        <taxon>Bacillota</taxon>
        <taxon>Bacilli</taxon>
        <taxon>Bacillales</taxon>
        <taxon>Bacillaceae</taxon>
        <taxon>Alkalihalophilus</taxon>
    </lineage>
</organism>
<dbReference type="PRINTS" id="PR00778">
    <property type="entry name" value="HTHARSR"/>
</dbReference>
<comment type="caution">
    <text evidence="5">The sequence shown here is derived from an EMBL/GenBank/DDBJ whole genome shotgun (WGS) entry which is preliminary data.</text>
</comment>
<keyword evidence="2" id="KW-0238">DNA-binding</keyword>
<dbReference type="InterPro" id="IPR011991">
    <property type="entry name" value="ArsR-like_HTH"/>
</dbReference>
<name>A0AAJ2U422_ALKPS</name>
<dbReference type="NCBIfam" id="NF033788">
    <property type="entry name" value="HTH_metalloreg"/>
    <property type="match status" value="1"/>
</dbReference>
<dbReference type="SUPFAM" id="SSF46785">
    <property type="entry name" value="Winged helix' DNA-binding domain"/>
    <property type="match status" value="1"/>
</dbReference>
<keyword evidence="3" id="KW-0804">Transcription</keyword>
<evidence type="ECO:0000256" key="2">
    <source>
        <dbReference type="ARBA" id="ARBA00023125"/>
    </source>
</evidence>
<evidence type="ECO:0000256" key="3">
    <source>
        <dbReference type="ARBA" id="ARBA00023163"/>
    </source>
</evidence>
<dbReference type="Pfam" id="PF01022">
    <property type="entry name" value="HTH_5"/>
    <property type="match status" value="1"/>
</dbReference>
<evidence type="ECO:0000313" key="5">
    <source>
        <dbReference type="EMBL" id="MDV2886830.1"/>
    </source>
</evidence>
<dbReference type="EMBL" id="JAWJAY010000005">
    <property type="protein sequence ID" value="MDV2886830.1"/>
    <property type="molecule type" value="Genomic_DNA"/>
</dbReference>
<gene>
    <name evidence="5" type="ORF">RYX45_16680</name>
</gene>
<dbReference type="InterPro" id="IPR001845">
    <property type="entry name" value="HTH_ArsR_DNA-bd_dom"/>
</dbReference>
<dbReference type="CDD" id="cd00090">
    <property type="entry name" value="HTH_ARSR"/>
    <property type="match status" value="1"/>
</dbReference>
<keyword evidence="1" id="KW-0805">Transcription regulation</keyword>
<dbReference type="PROSITE" id="PS50987">
    <property type="entry name" value="HTH_ARSR_2"/>
    <property type="match status" value="1"/>
</dbReference>
<dbReference type="GO" id="GO:0003700">
    <property type="term" value="F:DNA-binding transcription factor activity"/>
    <property type="evidence" value="ECO:0007669"/>
    <property type="project" value="InterPro"/>
</dbReference>
<accession>A0AAJ2U422</accession>